<accession>A0A6V7X8M9</accession>
<dbReference type="AlphaFoldDB" id="A0A6V7X8M9"/>
<gene>
    <name evidence="2" type="ORF">MENT_LOCUS48695</name>
</gene>
<evidence type="ECO:0000313" key="3">
    <source>
        <dbReference type="Proteomes" id="UP000580250"/>
    </source>
</evidence>
<comment type="caution">
    <text evidence="2">The sequence shown here is derived from an EMBL/GenBank/DDBJ whole genome shotgun (WGS) entry which is preliminary data.</text>
</comment>
<feature type="region of interest" description="Disordered" evidence="1">
    <location>
        <begin position="441"/>
        <end position="541"/>
    </location>
</feature>
<dbReference type="Proteomes" id="UP000580250">
    <property type="component" value="Unassembled WGS sequence"/>
</dbReference>
<protein>
    <submittedName>
        <fullName evidence="2">Uncharacterized protein</fullName>
    </submittedName>
</protein>
<evidence type="ECO:0000256" key="1">
    <source>
        <dbReference type="SAM" id="MobiDB-lite"/>
    </source>
</evidence>
<organism evidence="2 3">
    <name type="scientific">Meloidogyne enterolobii</name>
    <name type="common">Root-knot nematode worm</name>
    <name type="synonym">Meloidogyne mayaguensis</name>
    <dbReference type="NCBI Taxonomy" id="390850"/>
    <lineage>
        <taxon>Eukaryota</taxon>
        <taxon>Metazoa</taxon>
        <taxon>Ecdysozoa</taxon>
        <taxon>Nematoda</taxon>
        <taxon>Chromadorea</taxon>
        <taxon>Rhabditida</taxon>
        <taxon>Tylenchina</taxon>
        <taxon>Tylenchomorpha</taxon>
        <taxon>Tylenchoidea</taxon>
        <taxon>Meloidogynidae</taxon>
        <taxon>Meloidogyninae</taxon>
        <taxon>Meloidogyne</taxon>
    </lineage>
</organism>
<feature type="compositionally biased region" description="Basic residues" evidence="1">
    <location>
        <begin position="488"/>
        <end position="504"/>
    </location>
</feature>
<reference evidence="2 3" key="1">
    <citation type="submission" date="2020-08" db="EMBL/GenBank/DDBJ databases">
        <authorList>
            <person name="Koutsovoulos G."/>
            <person name="Danchin GJ E."/>
        </authorList>
    </citation>
    <scope>NUCLEOTIDE SEQUENCE [LARGE SCALE GENOMIC DNA]</scope>
</reference>
<feature type="compositionally biased region" description="Basic and acidic residues" evidence="1">
    <location>
        <begin position="452"/>
        <end position="474"/>
    </location>
</feature>
<evidence type="ECO:0000313" key="2">
    <source>
        <dbReference type="EMBL" id="CAD2195593.1"/>
    </source>
</evidence>
<proteinExistence type="predicted"/>
<sequence>MLIDNYSIIESRKNEYLRNIFKERLDWAMNVIVYKGEEIYSDENLCFMFNFIILLLECFDRGVYNPNQAALLISIWTGSFCSKKIIHKNTLVEVQRLVSHEHFKLLKKFSSQILQKCTKPGMLSKLDLLCPNVTVQEFFEVDISSSKQRERLRTHFITAILNDDEYENFLNKIAIQIISFIRLIDKIISQLEGVNSKTSLPNKSFNFSKALNLKSDDQLKDFRTEVLKYKSDYDKTFNMNIEELMKEQTKLNIQQFKFYKKLIKNKNIQELTIDTISDYLKEKSVKIFISASERREFLKWRQGIVADEFYEELGINNESKLQNERENREIFKEQISKGLSSSFSSRKRLYNLIGPENARKSLSYLNIKFEEVDELKNLEEIEEEYFDEEELNNINKGKLKNNKTEGSAFSKDKISEDKTNEVIRKIINCRNNIMDKLESRLEEGESSGNKIPTKESSSKIGGDKLAKVQGDEKQNFSPDKASEQQTKTKAKKSKRQRNKEKKKNLQIENLEEKSGGNIELAEISDNKVEGVEGESNTEETSSPLVNDIKLGLDFIFEILLRNKDTMRKFFIKVVFIGDEFFVYN</sequence>
<dbReference type="EMBL" id="CAJEWN010001229">
    <property type="protein sequence ID" value="CAD2195593.1"/>
    <property type="molecule type" value="Genomic_DNA"/>
</dbReference>
<name>A0A6V7X8M9_MELEN</name>